<accession>A0A183S888</accession>
<gene>
    <name evidence="4" type="ORF">SSLN_LOCUS436</name>
</gene>
<dbReference type="EMBL" id="UYSU01000299">
    <property type="protein sequence ID" value="VDL85602.1"/>
    <property type="molecule type" value="Genomic_DNA"/>
</dbReference>
<evidence type="ECO:0000256" key="1">
    <source>
        <dbReference type="ARBA" id="ARBA00011738"/>
    </source>
</evidence>
<evidence type="ECO:0000313" key="6">
    <source>
        <dbReference type="WBParaSite" id="SSLN_0000045701-mRNA-1"/>
    </source>
</evidence>
<feature type="region of interest" description="Disordered" evidence="2">
    <location>
        <begin position="143"/>
        <end position="170"/>
    </location>
</feature>
<name>A0A183S888_SCHSO</name>
<reference evidence="6" key="1">
    <citation type="submission" date="2016-06" db="UniProtKB">
        <authorList>
            <consortium name="WormBaseParasite"/>
        </authorList>
    </citation>
    <scope>IDENTIFICATION</scope>
</reference>
<evidence type="ECO:0000259" key="3">
    <source>
        <dbReference type="Pfam" id="PF00043"/>
    </source>
</evidence>
<dbReference type="OrthoDB" id="249703at2759"/>
<feature type="compositionally biased region" description="Basic and acidic residues" evidence="2">
    <location>
        <begin position="143"/>
        <end position="152"/>
    </location>
</feature>
<feature type="compositionally biased region" description="Basic and acidic residues" evidence="2">
    <location>
        <begin position="159"/>
        <end position="170"/>
    </location>
</feature>
<feature type="domain" description="Glutathione S-transferase C-terminal" evidence="3">
    <location>
        <begin position="64"/>
        <end position="118"/>
    </location>
</feature>
<dbReference type="PANTHER" id="PTHR43986:SF1">
    <property type="entry name" value="ELONGATION FACTOR 1-GAMMA"/>
    <property type="match status" value="1"/>
</dbReference>
<dbReference type="WBParaSite" id="SSLN_0000045701-mRNA-1">
    <property type="protein sequence ID" value="SSLN_0000045701-mRNA-1"/>
    <property type="gene ID" value="SSLN_0000045701"/>
</dbReference>
<dbReference type="GO" id="GO:0005634">
    <property type="term" value="C:nucleus"/>
    <property type="evidence" value="ECO:0007669"/>
    <property type="project" value="TreeGrafter"/>
</dbReference>
<reference evidence="4 5" key="2">
    <citation type="submission" date="2018-11" db="EMBL/GenBank/DDBJ databases">
        <authorList>
            <consortium name="Pathogen Informatics"/>
        </authorList>
    </citation>
    <scope>NUCLEOTIDE SEQUENCE [LARGE SCALE GENOMIC DNA]</scope>
    <source>
        <strain evidence="4 5">NST_G2</strain>
    </source>
</reference>
<dbReference type="PANTHER" id="PTHR43986">
    <property type="entry name" value="ELONGATION FACTOR 1-GAMMA"/>
    <property type="match status" value="1"/>
</dbReference>
<dbReference type="AlphaFoldDB" id="A0A183S888"/>
<dbReference type="SUPFAM" id="SSF47616">
    <property type="entry name" value="GST C-terminal domain-like"/>
    <property type="match status" value="1"/>
</dbReference>
<dbReference type="GO" id="GO:0006414">
    <property type="term" value="P:translational elongation"/>
    <property type="evidence" value="ECO:0007669"/>
    <property type="project" value="TreeGrafter"/>
</dbReference>
<organism evidence="6">
    <name type="scientific">Schistocephalus solidus</name>
    <name type="common">Tapeworm</name>
    <dbReference type="NCBI Taxonomy" id="70667"/>
    <lineage>
        <taxon>Eukaryota</taxon>
        <taxon>Metazoa</taxon>
        <taxon>Spiralia</taxon>
        <taxon>Lophotrochozoa</taxon>
        <taxon>Platyhelminthes</taxon>
        <taxon>Cestoda</taxon>
        <taxon>Eucestoda</taxon>
        <taxon>Diphyllobothriidea</taxon>
        <taxon>Diphyllobothriidae</taxon>
        <taxon>Schistocephalus</taxon>
    </lineage>
</organism>
<evidence type="ECO:0000256" key="2">
    <source>
        <dbReference type="SAM" id="MobiDB-lite"/>
    </source>
</evidence>
<evidence type="ECO:0000313" key="5">
    <source>
        <dbReference type="Proteomes" id="UP000275846"/>
    </source>
</evidence>
<dbReference type="InterPro" id="IPR036282">
    <property type="entry name" value="Glutathione-S-Trfase_C_sf"/>
</dbReference>
<comment type="subunit">
    <text evidence="1">Homodimer.</text>
</comment>
<dbReference type="InterPro" id="IPR050802">
    <property type="entry name" value="EF-GSTs"/>
</dbReference>
<protein>
    <submittedName>
        <fullName evidence="6">GST N-terminal domain-containing protein</fullName>
    </submittedName>
</protein>
<keyword evidence="5" id="KW-1185">Reference proteome</keyword>
<evidence type="ECO:0000313" key="4">
    <source>
        <dbReference type="EMBL" id="VDL85602.1"/>
    </source>
</evidence>
<dbReference type="Proteomes" id="UP000275846">
    <property type="component" value="Unassembled WGS sequence"/>
</dbReference>
<dbReference type="STRING" id="70667.A0A183S888"/>
<dbReference type="InterPro" id="IPR004046">
    <property type="entry name" value="GST_C"/>
</dbReference>
<dbReference type="Pfam" id="PF00043">
    <property type="entry name" value="GST_C"/>
    <property type="match status" value="1"/>
</dbReference>
<proteinExistence type="predicted"/>
<dbReference type="GO" id="GO:0005737">
    <property type="term" value="C:cytoplasm"/>
    <property type="evidence" value="ECO:0007669"/>
    <property type="project" value="TreeGrafter"/>
</dbReference>
<dbReference type="Gene3D" id="1.20.1050.10">
    <property type="match status" value="2"/>
</dbReference>
<sequence length="170" mass="19225">MAPLFEAADGTVLFDANAIAFYLGNQQLRGSDQEDFVTQWVNFTDHILLPSVATWLYPILSATAYNKQQATKAQENITQADLTLYSVAYMLFEHLLDEKALKPFAHFHRWFITVANQPQVLKVAGAPKLCMKVAVYDPKKHEKHVAMGDAKKAAKHEKAKPQKKEKQQKP</sequence>